<dbReference type="InterPro" id="IPR052911">
    <property type="entry name" value="Corrinoid_activation_enz"/>
</dbReference>
<dbReference type="Proteomes" id="UP000008805">
    <property type="component" value="Chromosome"/>
</dbReference>
<accession>D6EBP1</accession>
<dbReference type="Pfam" id="PF14574">
    <property type="entry name" value="RACo_C_ter"/>
    <property type="match status" value="1"/>
</dbReference>
<dbReference type="Pfam" id="PF00111">
    <property type="entry name" value="Fer2"/>
    <property type="match status" value="1"/>
</dbReference>
<keyword evidence="3" id="KW-1185">Reference proteome</keyword>
<dbReference type="RefSeq" id="WP_015540481.1">
    <property type="nucleotide sequence ID" value="NC_021021.1"/>
</dbReference>
<dbReference type="InterPro" id="IPR042259">
    <property type="entry name" value="Raco-like_middle_sf"/>
</dbReference>
<protein>
    <submittedName>
        <fullName evidence="2">Uncharacterized metal-binding protein</fullName>
    </submittedName>
</protein>
<dbReference type="AlphaFoldDB" id="D6EBP1"/>
<dbReference type="InterPro" id="IPR041414">
    <property type="entry name" value="Raco-like_middle"/>
</dbReference>
<dbReference type="PANTHER" id="PTHR42895">
    <property type="entry name" value="IRON-SULFUR CLUSTER-BINDING PROTEIN-RELATED"/>
    <property type="match status" value="1"/>
</dbReference>
<dbReference type="CDD" id="cd00207">
    <property type="entry name" value="fer2"/>
    <property type="match status" value="1"/>
</dbReference>
<sequence>MDVIVHGQDGDIRLIEAEAGQTLLEALREGGEALLAPCGGIGTCGKCRVLVRDKAGTSYRLACRTNVAAGMEVLPDDLGTLPVAGSEATTASGPATQGESDRRLGLAVDVGTTTLALHLVDLDSRLIVASVGKVNPQVAFGGDVVARIAAASAAEGLEALCSSLRGGLDDALAALGLSAGQSVGWQDLERVAVAGNTVMEHFAAGLDPKPIDTFPFAPFALFGNECNLWQPHDCDEPPVRAYLAPAVAGYVGGDVTAGLHISDMAASPALQLYLDVGTNGEMALGNSERIVCCATAAGPAFEGAGITLGMPALSGAVSAVALEGDGLAIATVGGAEPVGICGSGLLDAVACLLELGIVDETGRLLEAGEVGPRLAWRLGTEQEQRVCYLDAEKRVYLTQGDVRGVQLAKAAIRAGIDTLMDEMHVSYDDVRRIALAGGFGVHLSAASAARIGLLPAALEHKVDLLGNAAGKGAAAALFPEGRAALESVAASCSHVELSTSPTFAGLYLDAMGFEP</sequence>
<evidence type="ECO:0000313" key="3">
    <source>
        <dbReference type="Proteomes" id="UP000008805"/>
    </source>
</evidence>
<dbReference type="Pfam" id="PF17651">
    <property type="entry name" value="Raco_middle"/>
    <property type="match status" value="1"/>
</dbReference>
<dbReference type="EMBL" id="FP929047">
    <property type="protein sequence ID" value="CBL05138.1"/>
    <property type="molecule type" value="Genomic_DNA"/>
</dbReference>
<dbReference type="Gene3D" id="3.10.20.30">
    <property type="match status" value="1"/>
</dbReference>
<dbReference type="PATRIC" id="fig|657308.3.peg.2840"/>
<dbReference type="PROSITE" id="PS51085">
    <property type="entry name" value="2FE2S_FER_2"/>
    <property type="match status" value="1"/>
</dbReference>
<dbReference type="InterPro" id="IPR012675">
    <property type="entry name" value="Beta-grasp_dom_sf"/>
</dbReference>
<dbReference type="SUPFAM" id="SSF54292">
    <property type="entry name" value="2Fe-2S ferredoxin-like"/>
    <property type="match status" value="1"/>
</dbReference>
<dbReference type="InterPro" id="IPR001041">
    <property type="entry name" value="2Fe-2S_ferredoxin-type"/>
</dbReference>
<name>D6EBP1_9ACTN</name>
<evidence type="ECO:0000259" key="1">
    <source>
        <dbReference type="PROSITE" id="PS51085"/>
    </source>
</evidence>
<dbReference type="KEGG" id="gpa:GPA_34100"/>
<dbReference type="GO" id="GO:0051536">
    <property type="term" value="F:iron-sulfur cluster binding"/>
    <property type="evidence" value="ECO:0007669"/>
    <property type="project" value="InterPro"/>
</dbReference>
<reference evidence="2 3" key="1">
    <citation type="submission" date="2010-03" db="EMBL/GenBank/DDBJ databases">
        <title>The genome sequence of Gordonibacter pamelaeae 7-10-1-bT.</title>
        <authorList>
            <consortium name="metaHIT consortium -- http://www.metahit.eu/"/>
            <person name="Pajon A."/>
            <person name="Turner K."/>
            <person name="Parkhill J."/>
            <person name="Timmis K."/>
            <person name="Oxley A."/>
            <person name="Wurdemann D."/>
        </authorList>
    </citation>
    <scope>NUCLEOTIDE SEQUENCE [LARGE SCALE GENOMIC DNA]</scope>
    <source>
        <strain evidence="3">7-10-1-b</strain>
    </source>
</reference>
<reference evidence="2 3" key="2">
    <citation type="submission" date="2010-03" db="EMBL/GenBank/DDBJ databases">
        <authorList>
            <person name="Pajon A."/>
        </authorList>
    </citation>
    <scope>NUCLEOTIDE SEQUENCE [LARGE SCALE GENOMIC DNA]</scope>
    <source>
        <strain evidence="3">7-10-1-b</strain>
    </source>
</reference>
<evidence type="ECO:0000313" key="2">
    <source>
        <dbReference type="EMBL" id="CBL05138.1"/>
    </source>
</evidence>
<organism evidence="2 3">
    <name type="scientific">Gordonibacter pamelaeae 7-10-1-b</name>
    <dbReference type="NCBI Taxonomy" id="657308"/>
    <lineage>
        <taxon>Bacteria</taxon>
        <taxon>Bacillati</taxon>
        <taxon>Actinomycetota</taxon>
        <taxon>Coriobacteriia</taxon>
        <taxon>Eggerthellales</taxon>
        <taxon>Eggerthellaceae</taxon>
        <taxon>Gordonibacter</taxon>
    </lineage>
</organism>
<dbReference type="InterPro" id="IPR036010">
    <property type="entry name" value="2Fe-2S_ferredoxin-like_sf"/>
</dbReference>
<gene>
    <name evidence="2" type="ORF">GPA_34100</name>
</gene>
<dbReference type="PANTHER" id="PTHR42895:SF1">
    <property type="entry name" value="IRON-SULFUR CLUSTER PROTEIN"/>
    <property type="match status" value="1"/>
</dbReference>
<proteinExistence type="predicted"/>
<feature type="domain" description="2Fe-2S ferredoxin-type" evidence="1">
    <location>
        <begin position="1"/>
        <end position="79"/>
    </location>
</feature>
<dbReference type="InterPro" id="IPR027980">
    <property type="entry name" value="RACo_C"/>
</dbReference>
<dbReference type="Gene3D" id="3.30.420.480">
    <property type="entry name" value="Domain of unknown function (DUF4445)"/>
    <property type="match status" value="1"/>
</dbReference>
<dbReference type="HOGENOM" id="CLU_019091_1_0_11"/>